<evidence type="ECO:0000313" key="5">
    <source>
        <dbReference type="EMBL" id="SDO28815.1"/>
    </source>
</evidence>
<organism evidence="5 6">
    <name type="scientific">Methylobacterium phyllostachyos</name>
    <dbReference type="NCBI Taxonomy" id="582672"/>
    <lineage>
        <taxon>Bacteria</taxon>
        <taxon>Pseudomonadati</taxon>
        <taxon>Pseudomonadota</taxon>
        <taxon>Alphaproteobacteria</taxon>
        <taxon>Hyphomicrobiales</taxon>
        <taxon>Methylobacteriaceae</taxon>
        <taxon>Methylobacterium</taxon>
    </lineage>
</organism>
<dbReference type="Proteomes" id="UP000198704">
    <property type="component" value="Unassembled WGS sequence"/>
</dbReference>
<dbReference type="OrthoDB" id="6653642at2"/>
<dbReference type="SUPFAM" id="SSF53448">
    <property type="entry name" value="Nucleotide-diphospho-sugar transferases"/>
    <property type="match status" value="1"/>
</dbReference>
<dbReference type="PANTHER" id="PTHR43179:SF12">
    <property type="entry name" value="GALACTOFURANOSYLTRANSFERASE GLFT2"/>
    <property type="match status" value="1"/>
</dbReference>
<evidence type="ECO:0000256" key="2">
    <source>
        <dbReference type="ARBA" id="ARBA00022676"/>
    </source>
</evidence>
<dbReference type="InterPro" id="IPR029044">
    <property type="entry name" value="Nucleotide-diphossugar_trans"/>
</dbReference>
<keyword evidence="6" id="KW-1185">Reference proteome</keyword>
<dbReference type="AlphaFoldDB" id="A0A1H0IBS7"/>
<protein>
    <submittedName>
        <fullName evidence="5">Glycosyltransferase, GT2 family</fullName>
    </submittedName>
</protein>
<dbReference type="Pfam" id="PF02709">
    <property type="entry name" value="Glyco_transf_7C"/>
    <property type="match status" value="1"/>
</dbReference>
<accession>A0A1H0IBS7</accession>
<dbReference type="GO" id="GO:0016757">
    <property type="term" value="F:glycosyltransferase activity"/>
    <property type="evidence" value="ECO:0007669"/>
    <property type="project" value="UniProtKB-KW"/>
</dbReference>
<feature type="domain" description="Galactosyltransferase C-terminal" evidence="4">
    <location>
        <begin position="164"/>
        <end position="221"/>
    </location>
</feature>
<gene>
    <name evidence="5" type="ORF">SAMN05216360_11892</name>
</gene>
<evidence type="ECO:0000256" key="3">
    <source>
        <dbReference type="ARBA" id="ARBA00022679"/>
    </source>
</evidence>
<dbReference type="InterPro" id="IPR027791">
    <property type="entry name" value="Galactosyl_T_C"/>
</dbReference>
<evidence type="ECO:0000313" key="6">
    <source>
        <dbReference type="Proteomes" id="UP000198704"/>
    </source>
</evidence>
<keyword evidence="2" id="KW-0328">Glycosyltransferase</keyword>
<dbReference type="STRING" id="582672.SAMN05216360_11892"/>
<evidence type="ECO:0000259" key="4">
    <source>
        <dbReference type="Pfam" id="PF02709"/>
    </source>
</evidence>
<dbReference type="Gene3D" id="3.90.550.10">
    <property type="entry name" value="Spore Coat Polysaccharide Biosynthesis Protein SpsA, Chain A"/>
    <property type="match status" value="1"/>
</dbReference>
<dbReference type="PANTHER" id="PTHR43179">
    <property type="entry name" value="RHAMNOSYLTRANSFERASE WBBL"/>
    <property type="match status" value="1"/>
</dbReference>
<dbReference type="EMBL" id="FNHS01000018">
    <property type="protein sequence ID" value="SDO28815.1"/>
    <property type="molecule type" value="Genomic_DNA"/>
</dbReference>
<proteinExistence type="inferred from homology"/>
<keyword evidence="3 5" id="KW-0808">Transferase</keyword>
<dbReference type="RefSeq" id="WP_091720982.1">
    <property type="nucleotide sequence ID" value="NZ_FNHS01000018.1"/>
</dbReference>
<evidence type="ECO:0000256" key="1">
    <source>
        <dbReference type="ARBA" id="ARBA00006739"/>
    </source>
</evidence>
<reference evidence="6" key="1">
    <citation type="submission" date="2016-10" db="EMBL/GenBank/DDBJ databases">
        <authorList>
            <person name="Varghese N."/>
            <person name="Submissions S."/>
        </authorList>
    </citation>
    <scope>NUCLEOTIDE SEQUENCE [LARGE SCALE GENOMIC DNA]</scope>
    <source>
        <strain evidence="6">BL47</strain>
    </source>
</reference>
<sequence length="294" mass="31773">MSGDFQDERAPSVLTLVRGRADRLRNLMRGLARQTLPPRELIIAWMQPERAPDLPDPGCPVRHLHVPGEPMPLAAARNRAAEAASADLLVFLDVDCIPAPRLVAAYAQAAATTRGLFLGEVLYLPPGAATGDPDPALLDRLGRIHPARPALPETGLRPEPDAGQLWGLSFALPAASWRAVGGMDEAFVGYGGEETDLAARLAASGLSTFWVAGARAYHQHHPVHVPPLQHFAAILANAARFRARHGRWCMTYWLDQFRAAGLIDWHADAPAIRLIRPPTGPEIAAALRPDALFS</sequence>
<comment type="similarity">
    <text evidence="1">Belongs to the glycosyltransferase 2 family.</text>
</comment>
<name>A0A1H0IBS7_9HYPH</name>